<dbReference type="HAMAP" id="MF_00469">
    <property type="entry name" value="TrhO"/>
    <property type="match status" value="1"/>
</dbReference>
<dbReference type="PANTHER" id="PTHR43268:SF3">
    <property type="entry name" value="RHODANESE-LIKE DOMAIN-CONTAINING PROTEIN 7-RELATED"/>
    <property type="match status" value="1"/>
</dbReference>
<dbReference type="InterPro" id="IPR036873">
    <property type="entry name" value="Rhodanese-like_dom_sf"/>
</dbReference>
<keyword evidence="1" id="KW-0819">tRNA processing</keyword>
<keyword evidence="1" id="KW-0560">Oxidoreductase</keyword>
<dbReference type="PROSITE" id="PS50206">
    <property type="entry name" value="RHODANESE_3"/>
    <property type="match status" value="1"/>
</dbReference>
<reference evidence="3 4" key="1">
    <citation type="submission" date="2017-06" db="EMBL/GenBank/DDBJ databases">
        <authorList>
            <person name="Kim H.J."/>
            <person name="Triplett B.A."/>
        </authorList>
    </citation>
    <scope>NUCLEOTIDE SEQUENCE [LARGE SCALE GENOMIC DNA]</scope>
    <source>
        <strain evidence="3 4">DSM 19307</strain>
    </source>
</reference>
<name>A0A239JYA8_EKHLU</name>
<dbReference type="Pfam" id="PF17773">
    <property type="entry name" value="UPF0176_N"/>
    <property type="match status" value="1"/>
</dbReference>
<dbReference type="Proteomes" id="UP000198393">
    <property type="component" value="Unassembled WGS sequence"/>
</dbReference>
<comment type="similarity">
    <text evidence="1">Belongs to the TrhO family.</text>
</comment>
<comment type="catalytic activity">
    <reaction evidence="1">
        <text>uridine(34) in tRNA + AH2 + O2 = 5-hydroxyuridine(34) in tRNA + A + H2O</text>
        <dbReference type="Rhea" id="RHEA:64224"/>
        <dbReference type="Rhea" id="RHEA-COMP:11727"/>
        <dbReference type="Rhea" id="RHEA-COMP:13381"/>
        <dbReference type="ChEBI" id="CHEBI:13193"/>
        <dbReference type="ChEBI" id="CHEBI:15377"/>
        <dbReference type="ChEBI" id="CHEBI:15379"/>
        <dbReference type="ChEBI" id="CHEBI:17499"/>
        <dbReference type="ChEBI" id="CHEBI:65315"/>
        <dbReference type="ChEBI" id="CHEBI:136877"/>
    </reaction>
</comment>
<dbReference type="SUPFAM" id="SSF52821">
    <property type="entry name" value="Rhodanese/Cell cycle control phosphatase"/>
    <property type="match status" value="1"/>
</dbReference>
<dbReference type="GO" id="GO:0006400">
    <property type="term" value="P:tRNA modification"/>
    <property type="evidence" value="ECO:0007669"/>
    <property type="project" value="UniProtKB-UniRule"/>
</dbReference>
<dbReference type="AlphaFoldDB" id="A0A239JYA8"/>
<dbReference type="InterPro" id="IPR001763">
    <property type="entry name" value="Rhodanese-like_dom"/>
</dbReference>
<dbReference type="NCBIfam" id="NF001135">
    <property type="entry name" value="PRK00142.1-3"/>
    <property type="match status" value="1"/>
</dbReference>
<protein>
    <recommendedName>
        <fullName evidence="1">tRNA uridine(34) hydroxylase</fullName>
        <ecNumber evidence="1">1.14.-.-</ecNumber>
    </recommendedName>
    <alternativeName>
        <fullName evidence="1">tRNA hydroxylation protein O</fullName>
    </alternativeName>
</protein>
<organism evidence="3 4">
    <name type="scientific">Ekhidna lutea</name>
    <dbReference type="NCBI Taxonomy" id="447679"/>
    <lineage>
        <taxon>Bacteria</taxon>
        <taxon>Pseudomonadati</taxon>
        <taxon>Bacteroidota</taxon>
        <taxon>Cytophagia</taxon>
        <taxon>Cytophagales</taxon>
        <taxon>Reichenbachiellaceae</taxon>
        <taxon>Ekhidna</taxon>
    </lineage>
</organism>
<gene>
    <name evidence="1" type="primary">trhO</name>
    <name evidence="3" type="ORF">SAMN05421640_2318</name>
</gene>
<dbReference type="GO" id="GO:0016705">
    <property type="term" value="F:oxidoreductase activity, acting on paired donors, with incorporation or reduction of molecular oxygen"/>
    <property type="evidence" value="ECO:0007669"/>
    <property type="project" value="UniProtKB-UniRule"/>
</dbReference>
<dbReference type="InterPro" id="IPR022111">
    <property type="entry name" value="Rhodanese_C"/>
</dbReference>
<dbReference type="Pfam" id="PF12368">
    <property type="entry name" value="Rhodanese_C"/>
    <property type="match status" value="1"/>
</dbReference>
<dbReference type="PANTHER" id="PTHR43268">
    <property type="entry name" value="THIOSULFATE SULFURTRANSFERASE/RHODANESE-LIKE DOMAIN-CONTAINING PROTEIN 2"/>
    <property type="match status" value="1"/>
</dbReference>
<dbReference type="SMART" id="SM00450">
    <property type="entry name" value="RHOD"/>
    <property type="match status" value="1"/>
</dbReference>
<accession>A0A239JYA8</accession>
<keyword evidence="4" id="KW-1185">Reference proteome</keyword>
<evidence type="ECO:0000313" key="4">
    <source>
        <dbReference type="Proteomes" id="UP000198393"/>
    </source>
</evidence>
<dbReference type="RefSeq" id="WP_089357040.1">
    <property type="nucleotide sequence ID" value="NZ_FZPD01000004.1"/>
</dbReference>
<dbReference type="InterPro" id="IPR020936">
    <property type="entry name" value="TrhO"/>
</dbReference>
<evidence type="ECO:0000313" key="3">
    <source>
        <dbReference type="EMBL" id="SNT10986.1"/>
    </source>
</evidence>
<dbReference type="OrthoDB" id="9778326at2"/>
<evidence type="ECO:0000256" key="1">
    <source>
        <dbReference type="HAMAP-Rule" id="MF_00469"/>
    </source>
</evidence>
<comment type="function">
    <text evidence="1">Catalyzes oxygen-dependent 5-hydroxyuridine (ho5U) modification at position 34 in tRNAs.</text>
</comment>
<dbReference type="Gene3D" id="3.40.250.10">
    <property type="entry name" value="Rhodanese-like domain"/>
    <property type="match status" value="1"/>
</dbReference>
<dbReference type="InterPro" id="IPR040503">
    <property type="entry name" value="TRHO_N"/>
</dbReference>
<sequence length="320" mass="36893">MEKHYVLLYYCYSKIEDPETFREEHHKLCLDLNLRGRIIVASEGLNGTVSGTQEACEKYMSAVTSDPRFAHTEFKVDINDQPAFEKMHVRVKPEIVHSSLKEIDPTKKTGGYVEPAEFRKILKEESEDTIILDVRSNYEHMIGKFKNAITLDIDNFRDFPEKIEELKKFKDKKIVTYCTGGIKCEKASAYLLEQGFENVHQLHGGIIKYGLEAEGEDFEGKCYVFDNRIVKDVNQVNPTIVSRCYVTNEPCDRMVNCANPHCNKHIPMSEKGAEIYKGCCSEECMNNPDRREYDGTGFYQKKMNGYNPYKGLKRKATKQD</sequence>
<feature type="domain" description="Rhodanese" evidence="2">
    <location>
        <begin position="125"/>
        <end position="215"/>
    </location>
</feature>
<dbReference type="EMBL" id="FZPD01000004">
    <property type="protein sequence ID" value="SNT10986.1"/>
    <property type="molecule type" value="Genomic_DNA"/>
</dbReference>
<dbReference type="EC" id="1.14.-.-" evidence="1"/>
<dbReference type="Gene3D" id="3.30.70.100">
    <property type="match status" value="1"/>
</dbReference>
<dbReference type="CDD" id="cd01518">
    <property type="entry name" value="RHOD_YceA"/>
    <property type="match status" value="1"/>
</dbReference>
<evidence type="ECO:0000259" key="2">
    <source>
        <dbReference type="PROSITE" id="PS50206"/>
    </source>
</evidence>
<dbReference type="Pfam" id="PF00581">
    <property type="entry name" value="Rhodanese"/>
    <property type="match status" value="1"/>
</dbReference>
<proteinExistence type="inferred from homology"/>